<keyword evidence="6" id="KW-0234">DNA repair</keyword>
<name>A0A4R4EMP5_9BACL</name>
<dbReference type="FunFam" id="1.10.340.30:FF:000004">
    <property type="entry name" value="DNA-3-methyladenine glycosylase II"/>
    <property type="match status" value="1"/>
</dbReference>
<dbReference type="GO" id="GO:0008725">
    <property type="term" value="F:DNA-3-methyladenine glycosylase activity"/>
    <property type="evidence" value="ECO:0007669"/>
    <property type="project" value="TreeGrafter"/>
</dbReference>
<dbReference type="GO" id="GO:0008534">
    <property type="term" value="F:oxidized purine nucleobase lesion DNA N-glycosylase activity"/>
    <property type="evidence" value="ECO:0007669"/>
    <property type="project" value="InterPro"/>
</dbReference>
<keyword evidence="5" id="KW-0378">Hydrolase</keyword>
<comment type="caution">
    <text evidence="8">The sequence shown here is derived from an EMBL/GenBank/DDBJ whole genome shotgun (WGS) entry which is preliminary data.</text>
</comment>
<dbReference type="Gene3D" id="1.10.1670.10">
    <property type="entry name" value="Helix-hairpin-Helix base-excision DNA repair enzymes (C-terminal)"/>
    <property type="match status" value="1"/>
</dbReference>
<feature type="domain" description="HhH-GPD" evidence="7">
    <location>
        <begin position="136"/>
        <end position="301"/>
    </location>
</feature>
<evidence type="ECO:0000313" key="9">
    <source>
        <dbReference type="Proteomes" id="UP000295418"/>
    </source>
</evidence>
<dbReference type="Proteomes" id="UP000295418">
    <property type="component" value="Unassembled WGS sequence"/>
</dbReference>
<dbReference type="Pfam" id="PF00730">
    <property type="entry name" value="HhH-GPD"/>
    <property type="match status" value="1"/>
</dbReference>
<dbReference type="GO" id="GO:0032993">
    <property type="term" value="C:protein-DNA complex"/>
    <property type="evidence" value="ECO:0007669"/>
    <property type="project" value="TreeGrafter"/>
</dbReference>
<dbReference type="GO" id="GO:0006307">
    <property type="term" value="P:DNA alkylation repair"/>
    <property type="evidence" value="ECO:0007669"/>
    <property type="project" value="TreeGrafter"/>
</dbReference>
<dbReference type="PANTHER" id="PTHR43003">
    <property type="entry name" value="DNA-3-METHYLADENINE GLYCOSYLASE"/>
    <property type="match status" value="1"/>
</dbReference>
<sequence length="301" mass="34970">MNWSDHQSYIEIVPPPEFSYKECFVYLDRSKQENLHQIHNERLIKLISIDGTPILLIISFVELMIRVDFPLGIPSAHARSAVASYVWDLFDLDTNLSQFYEQAVQDSILQPLVNRYYGLRIVQISDLFEALTWAIMGQQINLTFAYTLKSRFVERFGESLTFGDDVYWLFPTYDRIAQLNIDELREMQFTSRKAEYVIGVAKEMCSGNLSRESLLAMKDPKLIHQALTSIRGIGAWTADYVMMKCLHNTSAFPITDVGLHNALKLQLEMDRKPTLDEIKQYAAHWDGWQAYATFYLWRSLL</sequence>
<keyword evidence="9" id="KW-1185">Reference proteome</keyword>
<keyword evidence="4" id="KW-0227">DNA damage</keyword>
<accession>A0A4R4EMP5</accession>
<dbReference type="InterPro" id="IPR051912">
    <property type="entry name" value="Alkylbase_DNA_Glycosylase/TA"/>
</dbReference>
<protein>
    <recommendedName>
        <fullName evidence="3">DNA-3-methyladenine glycosylase II</fullName>
        <ecNumber evidence="3">3.2.2.21</ecNumber>
    </recommendedName>
</protein>
<evidence type="ECO:0000256" key="4">
    <source>
        <dbReference type="ARBA" id="ARBA00022763"/>
    </source>
</evidence>
<organism evidence="8 9">
    <name type="scientific">Paenibacillus albiflavus</name>
    <dbReference type="NCBI Taxonomy" id="2545760"/>
    <lineage>
        <taxon>Bacteria</taxon>
        <taxon>Bacillati</taxon>
        <taxon>Bacillota</taxon>
        <taxon>Bacilli</taxon>
        <taxon>Bacillales</taxon>
        <taxon>Paenibacillaceae</taxon>
        <taxon>Paenibacillus</taxon>
    </lineage>
</organism>
<evidence type="ECO:0000256" key="1">
    <source>
        <dbReference type="ARBA" id="ARBA00000086"/>
    </source>
</evidence>
<dbReference type="InterPro" id="IPR037046">
    <property type="entry name" value="AlkA_N_sf"/>
</dbReference>
<evidence type="ECO:0000256" key="6">
    <source>
        <dbReference type="ARBA" id="ARBA00023204"/>
    </source>
</evidence>
<dbReference type="Gene3D" id="3.30.310.20">
    <property type="entry name" value="DNA-3-methyladenine glycosylase AlkA, N-terminal domain"/>
    <property type="match status" value="1"/>
</dbReference>
<dbReference type="SUPFAM" id="SSF48150">
    <property type="entry name" value="DNA-glycosylase"/>
    <property type="match status" value="1"/>
</dbReference>
<proteinExistence type="inferred from homology"/>
<dbReference type="PANTHER" id="PTHR43003:SF12">
    <property type="entry name" value="DNA-3-METHYLADENINE GLYCOSYLASE"/>
    <property type="match status" value="1"/>
</dbReference>
<evidence type="ECO:0000256" key="5">
    <source>
        <dbReference type="ARBA" id="ARBA00022801"/>
    </source>
</evidence>
<evidence type="ECO:0000256" key="3">
    <source>
        <dbReference type="ARBA" id="ARBA00012000"/>
    </source>
</evidence>
<dbReference type="GO" id="GO:0005737">
    <property type="term" value="C:cytoplasm"/>
    <property type="evidence" value="ECO:0007669"/>
    <property type="project" value="TreeGrafter"/>
</dbReference>
<reference evidence="8 9" key="1">
    <citation type="submission" date="2019-03" db="EMBL/GenBank/DDBJ databases">
        <authorList>
            <person name="Kim M.K.M."/>
        </authorList>
    </citation>
    <scope>NUCLEOTIDE SEQUENCE [LARGE SCALE GENOMIC DNA]</scope>
    <source>
        <strain evidence="8 9">18JY21-1</strain>
    </source>
</reference>
<evidence type="ECO:0000256" key="2">
    <source>
        <dbReference type="ARBA" id="ARBA00010817"/>
    </source>
</evidence>
<dbReference type="GO" id="GO:0006289">
    <property type="term" value="P:nucleotide-excision repair"/>
    <property type="evidence" value="ECO:0007669"/>
    <property type="project" value="InterPro"/>
</dbReference>
<dbReference type="InterPro" id="IPR012904">
    <property type="entry name" value="OGG_N"/>
</dbReference>
<dbReference type="AlphaFoldDB" id="A0A4R4EMP5"/>
<dbReference type="InterPro" id="IPR023170">
    <property type="entry name" value="HhH_base_excis_C"/>
</dbReference>
<dbReference type="RefSeq" id="WP_132416112.1">
    <property type="nucleotide sequence ID" value="NZ_SKFG01000001.1"/>
</dbReference>
<evidence type="ECO:0000313" key="8">
    <source>
        <dbReference type="EMBL" id="TCZ81127.1"/>
    </source>
</evidence>
<dbReference type="GO" id="GO:0043916">
    <property type="term" value="F:DNA-7-methylguanine glycosylase activity"/>
    <property type="evidence" value="ECO:0007669"/>
    <property type="project" value="TreeGrafter"/>
</dbReference>
<dbReference type="GO" id="GO:0032131">
    <property type="term" value="F:alkylated DNA binding"/>
    <property type="evidence" value="ECO:0007669"/>
    <property type="project" value="TreeGrafter"/>
</dbReference>
<dbReference type="InterPro" id="IPR003265">
    <property type="entry name" value="HhH-GPD_domain"/>
</dbReference>
<dbReference type="EMBL" id="SKFG01000001">
    <property type="protein sequence ID" value="TCZ81127.1"/>
    <property type="molecule type" value="Genomic_DNA"/>
</dbReference>
<dbReference type="Gene3D" id="1.10.340.30">
    <property type="entry name" value="Hypothetical protein, domain 2"/>
    <property type="match status" value="1"/>
</dbReference>
<dbReference type="OrthoDB" id="9785929at2"/>
<comment type="catalytic activity">
    <reaction evidence="1">
        <text>Hydrolysis of alkylated DNA, releasing 3-methyladenine, 3-methylguanine, 7-methylguanine and 7-methyladenine.</text>
        <dbReference type="EC" id="3.2.2.21"/>
    </reaction>
</comment>
<dbReference type="InterPro" id="IPR011257">
    <property type="entry name" value="DNA_glycosylase"/>
</dbReference>
<dbReference type="SMART" id="SM00478">
    <property type="entry name" value="ENDO3c"/>
    <property type="match status" value="1"/>
</dbReference>
<comment type="similarity">
    <text evidence="2">Belongs to the alkylbase DNA glycosidase AlkA family.</text>
</comment>
<dbReference type="Pfam" id="PF07934">
    <property type="entry name" value="OGG_N"/>
    <property type="match status" value="1"/>
</dbReference>
<dbReference type="GO" id="GO:0006285">
    <property type="term" value="P:base-excision repair, AP site formation"/>
    <property type="evidence" value="ECO:0007669"/>
    <property type="project" value="TreeGrafter"/>
</dbReference>
<dbReference type="CDD" id="cd00056">
    <property type="entry name" value="ENDO3c"/>
    <property type="match status" value="1"/>
</dbReference>
<gene>
    <name evidence="8" type="ORF">E0485_02300</name>
</gene>
<evidence type="ECO:0000259" key="7">
    <source>
        <dbReference type="SMART" id="SM00478"/>
    </source>
</evidence>
<dbReference type="EC" id="3.2.2.21" evidence="3"/>